<evidence type="ECO:0000313" key="3">
    <source>
        <dbReference type="Proteomes" id="UP000815325"/>
    </source>
</evidence>
<dbReference type="Proteomes" id="UP000815325">
    <property type="component" value="Unassembled WGS sequence"/>
</dbReference>
<feature type="compositionally biased region" description="Polar residues" evidence="1">
    <location>
        <begin position="289"/>
        <end position="301"/>
    </location>
</feature>
<dbReference type="Gene3D" id="1.10.238.10">
    <property type="entry name" value="EF-hand"/>
    <property type="match status" value="1"/>
</dbReference>
<evidence type="ECO:0008006" key="4">
    <source>
        <dbReference type="Google" id="ProtNLM"/>
    </source>
</evidence>
<feature type="region of interest" description="Disordered" evidence="1">
    <location>
        <begin position="53"/>
        <end position="88"/>
    </location>
</feature>
<feature type="region of interest" description="Disordered" evidence="1">
    <location>
        <begin position="143"/>
        <end position="170"/>
    </location>
</feature>
<dbReference type="SUPFAM" id="SSF47473">
    <property type="entry name" value="EF-hand"/>
    <property type="match status" value="1"/>
</dbReference>
<dbReference type="InterPro" id="IPR011992">
    <property type="entry name" value="EF-hand-dom_pair"/>
</dbReference>
<evidence type="ECO:0000256" key="1">
    <source>
        <dbReference type="SAM" id="MobiDB-lite"/>
    </source>
</evidence>
<keyword evidence="3" id="KW-1185">Reference proteome</keyword>
<sequence>MTSYDQVMSDVSELSSELLFNLGKRTPQLVKRRAPQPLPFSCISLRLKGDGASTPHVHSSPLKKGAFTVGKQQRQAGHKDASIRGDASMQMGSPFCSITTSNTPDKWSGSELLQSILLRLLPGLKHELDYLAWEELQVGQQLPPGTAAEENEAKTRRRDKKKKAGEMGSKQFRVATGEEQLWEVFSEFCGRDGYISSSELRAALLKLGLPCTPEYLRLLMNELDVDHDSKVDWPDNRAFSTAYSRRGFTLVRVRLIGPTLGHSLACEAGASKRHSRPLTKMVMGSSQWMSWNRPSPRQASQRMMRRFAG</sequence>
<feature type="region of interest" description="Disordered" evidence="1">
    <location>
        <begin position="289"/>
        <end position="309"/>
    </location>
</feature>
<accession>A0ABQ7G7R7</accession>
<proteinExistence type="predicted"/>
<dbReference type="CDD" id="cd00051">
    <property type="entry name" value="EFh"/>
    <property type="match status" value="1"/>
</dbReference>
<dbReference type="EMBL" id="MU070019">
    <property type="protein sequence ID" value="KAF5830653.1"/>
    <property type="molecule type" value="Genomic_DNA"/>
</dbReference>
<gene>
    <name evidence="2" type="ORF">DUNSADRAFT_14219</name>
</gene>
<reference evidence="2" key="1">
    <citation type="submission" date="2017-08" db="EMBL/GenBank/DDBJ databases">
        <authorList>
            <person name="Polle J.E."/>
            <person name="Barry K."/>
            <person name="Cushman J."/>
            <person name="Schmutz J."/>
            <person name="Tran D."/>
            <person name="Hathwaick L.T."/>
            <person name="Yim W.C."/>
            <person name="Jenkins J."/>
            <person name="Mckie-Krisberg Z.M."/>
            <person name="Prochnik S."/>
            <person name="Lindquist E."/>
            <person name="Dockter R.B."/>
            <person name="Adam C."/>
            <person name="Molina H."/>
            <person name="Bunkerborg J."/>
            <person name="Jin E."/>
            <person name="Buchheim M."/>
            <person name="Magnuson J."/>
        </authorList>
    </citation>
    <scope>NUCLEOTIDE SEQUENCE</scope>
    <source>
        <strain evidence="2">CCAP 19/18</strain>
    </source>
</reference>
<dbReference type="InterPro" id="IPR002048">
    <property type="entry name" value="EF_hand_dom"/>
</dbReference>
<organism evidence="2 3">
    <name type="scientific">Dunaliella salina</name>
    <name type="common">Green alga</name>
    <name type="synonym">Protococcus salinus</name>
    <dbReference type="NCBI Taxonomy" id="3046"/>
    <lineage>
        <taxon>Eukaryota</taxon>
        <taxon>Viridiplantae</taxon>
        <taxon>Chlorophyta</taxon>
        <taxon>core chlorophytes</taxon>
        <taxon>Chlorophyceae</taxon>
        <taxon>CS clade</taxon>
        <taxon>Chlamydomonadales</taxon>
        <taxon>Dunaliellaceae</taxon>
        <taxon>Dunaliella</taxon>
    </lineage>
</organism>
<evidence type="ECO:0000313" key="2">
    <source>
        <dbReference type="EMBL" id="KAF5830653.1"/>
    </source>
</evidence>
<comment type="caution">
    <text evidence="2">The sequence shown here is derived from an EMBL/GenBank/DDBJ whole genome shotgun (WGS) entry which is preliminary data.</text>
</comment>
<protein>
    <recommendedName>
        <fullName evidence="4">EF-hand domain-containing protein</fullName>
    </recommendedName>
</protein>
<name>A0ABQ7G7R7_DUNSA</name>